<keyword evidence="3" id="KW-0808">Transferase</keyword>
<proteinExistence type="predicted"/>
<dbReference type="KEGG" id="pgg:FX982_04822"/>
<dbReference type="AlphaFoldDB" id="A0A6M8MYC2"/>
<dbReference type="Gene3D" id="3.40.50.2000">
    <property type="entry name" value="Glycogen Phosphorylase B"/>
    <property type="match status" value="1"/>
</dbReference>
<dbReference type="SUPFAM" id="SSF53756">
    <property type="entry name" value="UDP-Glycosyltransferase/glycogen phosphorylase"/>
    <property type="match status" value="1"/>
</dbReference>
<keyword evidence="1" id="KW-0997">Cell inner membrane</keyword>
<feature type="domain" description="Glycosyltransferase 2-like" evidence="2">
    <location>
        <begin position="582"/>
        <end position="712"/>
    </location>
</feature>
<evidence type="ECO:0000313" key="3">
    <source>
        <dbReference type="EMBL" id="QKF53828.1"/>
    </source>
</evidence>
<organism evidence="3 4">
    <name type="scientific">Pseudomonas graminis</name>
    <dbReference type="NCBI Taxonomy" id="158627"/>
    <lineage>
        <taxon>Bacteria</taxon>
        <taxon>Pseudomonadati</taxon>
        <taxon>Pseudomonadota</taxon>
        <taxon>Gammaproteobacteria</taxon>
        <taxon>Pseudomonadales</taxon>
        <taxon>Pseudomonadaceae</taxon>
        <taxon>Pseudomonas</taxon>
    </lineage>
</organism>
<dbReference type="GO" id="GO:0016757">
    <property type="term" value="F:glycosyltransferase activity"/>
    <property type="evidence" value="ECO:0007669"/>
    <property type="project" value="UniProtKB-KW"/>
</dbReference>
<keyword evidence="4" id="KW-1185">Reference proteome</keyword>
<keyword evidence="1" id="KW-1003">Cell membrane</keyword>
<dbReference type="Proteomes" id="UP000501989">
    <property type="component" value="Chromosome"/>
</dbReference>
<dbReference type="InterPro" id="IPR001173">
    <property type="entry name" value="Glyco_trans_2-like"/>
</dbReference>
<evidence type="ECO:0000313" key="4">
    <source>
        <dbReference type="Proteomes" id="UP000501989"/>
    </source>
</evidence>
<sequence>MNSVPLVSIVIPAYNPHFFQTALASALTQSYERLEVIVCDDSRGNEISDIVDSLKALTTVELRYVRNPQRLGFVGNLLHCLSQATGEYVKFLCDDDRLFPGCITMQAQAFDANADVNLVLAQRFLWDADSIQLPSRLENTPVAPKNSLFLGTDMLAIFENFPSNFLGSFSSAMFRRADLDELLPALTGSGQGFVAMLDLALYTCLLRRGNLIVLNQVLSVERLHPERLSRQQAMRTAAASELTWLVDMLKARTSEPPPAQGWVRYVELEHADRLPRVWEELALSRTLGSQQAVLPLKVGVDSQSFAELYAQWLACRTFTDHQKVLLPDRLRRLPMQPKIVAVVIDEHGSSARRNLTLDSLAAQFYPPELTVMLTGSVTEPERDERLFKLPLQADWAEQLNGVLAQLEGADWFYLLRAGDRLVAPALLTLADRIATSPELRCLYSDEGALREGESAEPVFKPAFNLDFLRSYPYVGRALVFERQRFIALGGFDAGFGELAPHDVIWRLVESDGAEVIGHVADLLVESQFALGQWLGSDGVIEQNPRVVQAHLQRCGIAHQMRQGNQPLLNRIDYLHGQAPRVSIIVSHRNQLAVLQRCFESLLEKTAYAHYELLIADNASDSPEALAWLKGLASMGSDKVRVLYSAERLSLTALRNFAAGQARGEYLLMLNPYAVVTQGDWLDELLTHAQRPEVGVVGGKLFDANGAIVHAGVILGLQNSAATPFYGESLGASGYMQRLQVVQDLSAVGGDCLMVRTSVFKQVGALDADAFADSFSEVDLCLRVRQHGYLVVWTPFAVMALGTAPVAAADDQAQQRQTRELETLYLRWLPIIARDPAYNPSLTLDAYSFRLDPGLRTGWSTFSERSLPSVLALPMNATAVGHYRVTQPFIELSAADRIIGQIAYDAPTTIELERRTPDVIVLQGRYHEASMEDTVRLKTFSNARRIFELDDYVISVPKKNAHGRHMPTNLEAVVKRGISLCDRVVVSTHALGNALSSMHHDIRVVPNMLAPHLWTGRRAQRRTSFKPRVGWGGGTSHGGDLEVIAQVIRELADEVDWVFFGMCPQELRPYLKEFHAAVSLEAYPAKLSSLNLDLALAPLEYHIFNDCKSNLRLLEYGACGYPVICTDTEAYRGYLPCTRLTANTTEEWLEAIRMHLADPQASYRMGDELHDVVMRDFMLRGDNLQYWVNGWLAD</sequence>
<dbReference type="PANTHER" id="PTHR43685">
    <property type="entry name" value="GLYCOSYLTRANSFERASE"/>
    <property type="match status" value="1"/>
</dbReference>
<dbReference type="SUPFAM" id="SSF53448">
    <property type="entry name" value="Nucleotide-diphospho-sugar transferases"/>
    <property type="match status" value="3"/>
</dbReference>
<dbReference type="CDD" id="cd00761">
    <property type="entry name" value="Glyco_tranf_GTA_type"/>
    <property type="match status" value="1"/>
</dbReference>
<dbReference type="Pfam" id="PF00535">
    <property type="entry name" value="Glycos_transf_2"/>
    <property type="match status" value="2"/>
</dbReference>
<feature type="domain" description="Glycosyltransferase 2-like" evidence="2">
    <location>
        <begin position="8"/>
        <end position="182"/>
    </location>
</feature>
<dbReference type="RefSeq" id="WP_172612876.1">
    <property type="nucleotide sequence ID" value="NZ_CP053746.1"/>
</dbReference>
<dbReference type="InterPro" id="IPR029044">
    <property type="entry name" value="Nucleotide-diphossugar_trans"/>
</dbReference>
<dbReference type="InterPro" id="IPR050834">
    <property type="entry name" value="Glycosyltransf_2"/>
</dbReference>
<dbReference type="PANTHER" id="PTHR43685:SF2">
    <property type="entry name" value="GLYCOSYLTRANSFERASE 2-LIKE DOMAIN-CONTAINING PROTEIN"/>
    <property type="match status" value="1"/>
</dbReference>
<keyword evidence="1" id="KW-0472">Membrane</keyword>
<dbReference type="EC" id="2.4.-.-" evidence="3"/>
<protein>
    <submittedName>
        <fullName evidence="3">Glycosyltransferase EpsE</fullName>
        <ecNumber evidence="3">2.4.-.-</ecNumber>
    </submittedName>
</protein>
<evidence type="ECO:0000256" key="1">
    <source>
        <dbReference type="ARBA" id="ARBA00022519"/>
    </source>
</evidence>
<gene>
    <name evidence="3" type="ORF">FX982_04822</name>
</gene>
<dbReference type="EMBL" id="CP053746">
    <property type="protein sequence ID" value="QKF53828.1"/>
    <property type="molecule type" value="Genomic_DNA"/>
</dbReference>
<keyword evidence="3" id="KW-0328">Glycosyltransferase</keyword>
<name>A0A6M8MYC2_9PSED</name>
<accession>A0A6M8MYC2</accession>
<evidence type="ECO:0000259" key="2">
    <source>
        <dbReference type="Pfam" id="PF00535"/>
    </source>
</evidence>
<reference evidence="4" key="1">
    <citation type="submission" date="2019-12" db="EMBL/GenBank/DDBJ databases">
        <title>Endophytic bacteria associated with Panax ginseng seedlings.</title>
        <authorList>
            <person name="Park J.M."/>
            <person name="Shin R."/>
            <person name="Jo S.H."/>
        </authorList>
    </citation>
    <scope>NUCLEOTIDE SEQUENCE [LARGE SCALE GENOMIC DNA]</scope>
    <source>
        <strain evidence="4">PgKB30</strain>
    </source>
</reference>
<dbReference type="Gene3D" id="3.90.550.10">
    <property type="entry name" value="Spore Coat Polysaccharide Biosynthesis Protein SpsA, Chain A"/>
    <property type="match status" value="3"/>
</dbReference>